<dbReference type="Proteomes" id="UP000706031">
    <property type="component" value="Unassembled WGS sequence"/>
</dbReference>
<name>A0ABS7KK54_9BACL</name>
<gene>
    <name evidence="2" type="ORF">H7T88_15060</name>
</gene>
<evidence type="ECO:0000313" key="2">
    <source>
        <dbReference type="EMBL" id="MBY0204542.1"/>
    </source>
</evidence>
<proteinExistence type="predicted"/>
<dbReference type="InterPro" id="IPR021486">
    <property type="entry name" value="DUF3139"/>
</dbReference>
<keyword evidence="3" id="KW-1185">Reference proteome</keyword>
<dbReference type="RefSeq" id="WP_221789073.1">
    <property type="nucleotide sequence ID" value="NZ_JACLIC010000023.1"/>
</dbReference>
<keyword evidence="1" id="KW-1133">Transmembrane helix</keyword>
<feature type="transmembrane region" description="Helical" evidence="1">
    <location>
        <begin position="7"/>
        <end position="25"/>
    </location>
</feature>
<comment type="caution">
    <text evidence="2">The sequence shown here is derived from an EMBL/GenBank/DDBJ whole genome shotgun (WGS) entry which is preliminary data.</text>
</comment>
<evidence type="ECO:0000256" key="1">
    <source>
        <dbReference type="SAM" id="Phobius"/>
    </source>
</evidence>
<organism evidence="2 3">
    <name type="scientific">Paenibacillus cucumis</name>
    <name type="common">ex Kampfer et al. 2016</name>
    <dbReference type="NCBI Taxonomy" id="1776858"/>
    <lineage>
        <taxon>Bacteria</taxon>
        <taxon>Bacillati</taxon>
        <taxon>Bacillota</taxon>
        <taxon>Bacilli</taxon>
        <taxon>Bacillales</taxon>
        <taxon>Paenibacillaceae</taxon>
        <taxon>Paenibacillus</taxon>
    </lineage>
</organism>
<keyword evidence="1" id="KW-0472">Membrane</keyword>
<dbReference type="Pfam" id="PF11337">
    <property type="entry name" value="DUF3139"/>
    <property type="match status" value="1"/>
</dbReference>
<reference evidence="2 3" key="1">
    <citation type="submission" date="2020-08" db="EMBL/GenBank/DDBJ databases">
        <title>Fungal Genomes of the International Space Station.</title>
        <authorList>
            <person name="Seuylemezian A."/>
            <person name="Singh N.K."/>
            <person name="Wood J."/>
            <person name="Venkateswaran K."/>
        </authorList>
    </citation>
    <scope>NUCLEOTIDE SEQUENCE [LARGE SCALE GENOMIC DNA]</scope>
    <source>
        <strain evidence="2 3">S/N-304-OC-R4</strain>
    </source>
</reference>
<dbReference type="EMBL" id="JACLIC010000023">
    <property type="protein sequence ID" value="MBY0204542.1"/>
    <property type="molecule type" value="Genomic_DNA"/>
</dbReference>
<protein>
    <submittedName>
        <fullName evidence="2">DUF3139 domain-containing protein</fullName>
    </submittedName>
</protein>
<sequence length="114" mass="13126">MSKRVKISLIATLAFVVVISGWVYFSLFGNPIQMKDAEKKVRAYLIQQKGYSPEEMIDITGNYSFTSSEAPYGASVTFADEPNNKYYYILFKDGHIQQHSYMDDDPKHQEPMVR</sequence>
<keyword evidence="1" id="KW-0812">Transmembrane</keyword>
<accession>A0ABS7KK54</accession>
<evidence type="ECO:0000313" key="3">
    <source>
        <dbReference type="Proteomes" id="UP000706031"/>
    </source>
</evidence>